<dbReference type="InterPro" id="IPR016181">
    <property type="entry name" value="Acyl_CoA_acyltransferase"/>
</dbReference>
<dbReference type="STRING" id="350688.Clos_2759"/>
<dbReference type="EMBL" id="CP000853">
    <property type="protein sequence ID" value="ABW20290.1"/>
    <property type="molecule type" value="Genomic_DNA"/>
</dbReference>
<evidence type="ECO:0000313" key="4">
    <source>
        <dbReference type="EMBL" id="ABW20290.1"/>
    </source>
</evidence>
<dbReference type="GO" id="GO:0016747">
    <property type="term" value="F:acyltransferase activity, transferring groups other than amino-acyl groups"/>
    <property type="evidence" value="ECO:0007669"/>
    <property type="project" value="InterPro"/>
</dbReference>
<dbReference type="InterPro" id="IPR050680">
    <property type="entry name" value="YpeA/RimI_acetyltransf"/>
</dbReference>
<gene>
    <name evidence="4" type="ordered locus">Clos_2759</name>
</gene>
<dbReference type="Proteomes" id="UP000000269">
    <property type="component" value="Chromosome"/>
</dbReference>
<keyword evidence="2" id="KW-0012">Acyltransferase</keyword>
<dbReference type="HOGENOM" id="CLU_927012_0_0_9"/>
<reference evidence="5" key="1">
    <citation type="submission" date="2007-10" db="EMBL/GenBank/DDBJ databases">
        <title>Complete genome of Alkaliphilus oremlandii OhILAs.</title>
        <authorList>
            <person name="Copeland A."/>
            <person name="Lucas S."/>
            <person name="Lapidus A."/>
            <person name="Barry K."/>
            <person name="Detter J.C."/>
            <person name="Glavina del Rio T."/>
            <person name="Hammon N."/>
            <person name="Israni S."/>
            <person name="Dalin E."/>
            <person name="Tice H."/>
            <person name="Pitluck S."/>
            <person name="Chain P."/>
            <person name="Malfatti S."/>
            <person name="Shin M."/>
            <person name="Vergez L."/>
            <person name="Schmutz J."/>
            <person name="Larimer F."/>
            <person name="Land M."/>
            <person name="Hauser L."/>
            <person name="Kyrpides N."/>
            <person name="Mikhailova N."/>
            <person name="Stolz J.F."/>
            <person name="Dawson A."/>
            <person name="Fisher E."/>
            <person name="Crable B."/>
            <person name="Perera E."/>
            <person name="Lisak J."/>
            <person name="Ranganathan M."/>
            <person name="Basu P."/>
            <person name="Richardson P."/>
        </authorList>
    </citation>
    <scope>NUCLEOTIDE SEQUENCE [LARGE SCALE GENOMIC DNA]</scope>
    <source>
        <strain evidence="5">OhILAs</strain>
    </source>
</reference>
<dbReference type="eggNOG" id="COG0456">
    <property type="taxonomic scope" value="Bacteria"/>
</dbReference>
<evidence type="ECO:0000313" key="5">
    <source>
        <dbReference type="Proteomes" id="UP000000269"/>
    </source>
</evidence>
<dbReference type="Gene3D" id="3.40.630.30">
    <property type="match status" value="1"/>
</dbReference>
<dbReference type="PROSITE" id="PS51186">
    <property type="entry name" value="GNAT"/>
    <property type="match status" value="1"/>
</dbReference>
<dbReference type="InterPro" id="IPR000182">
    <property type="entry name" value="GNAT_dom"/>
</dbReference>
<evidence type="ECO:0000256" key="1">
    <source>
        <dbReference type="ARBA" id="ARBA00022679"/>
    </source>
</evidence>
<dbReference type="Pfam" id="PF00583">
    <property type="entry name" value="Acetyltransf_1"/>
    <property type="match status" value="1"/>
</dbReference>
<evidence type="ECO:0000259" key="3">
    <source>
        <dbReference type="PROSITE" id="PS51186"/>
    </source>
</evidence>
<dbReference type="AlphaFoldDB" id="A8MKF8"/>
<keyword evidence="1 4" id="KW-0808">Transferase</keyword>
<proteinExistence type="predicted"/>
<dbReference type="RefSeq" id="WP_012160597.1">
    <property type="nucleotide sequence ID" value="NC_009922.1"/>
</dbReference>
<dbReference type="SUPFAM" id="SSF55729">
    <property type="entry name" value="Acyl-CoA N-acyltransferases (Nat)"/>
    <property type="match status" value="1"/>
</dbReference>
<dbReference type="KEGG" id="aoe:Clos_2759"/>
<keyword evidence="5" id="KW-1185">Reference proteome</keyword>
<dbReference type="PANTHER" id="PTHR43420:SF47">
    <property type="entry name" value="N-ACETYLTRANSFERASE DOMAIN-CONTAINING PROTEIN"/>
    <property type="match status" value="1"/>
</dbReference>
<dbReference type="PANTHER" id="PTHR43420">
    <property type="entry name" value="ACETYLTRANSFERASE"/>
    <property type="match status" value="1"/>
</dbReference>
<protein>
    <submittedName>
        <fullName evidence="4">GCN5-related N-acetyltransferase</fullName>
    </submittedName>
</protein>
<organism evidence="4 5">
    <name type="scientific">Alkaliphilus oremlandii (strain OhILAs)</name>
    <name type="common">Clostridium oremlandii (strain OhILAs)</name>
    <dbReference type="NCBI Taxonomy" id="350688"/>
    <lineage>
        <taxon>Bacteria</taxon>
        <taxon>Bacillati</taxon>
        <taxon>Bacillota</taxon>
        <taxon>Clostridia</taxon>
        <taxon>Peptostreptococcales</taxon>
        <taxon>Natronincolaceae</taxon>
        <taxon>Alkaliphilus</taxon>
    </lineage>
</organism>
<dbReference type="OrthoDB" id="1910906at2"/>
<accession>A8MKF8</accession>
<evidence type="ECO:0000256" key="2">
    <source>
        <dbReference type="ARBA" id="ARBA00023315"/>
    </source>
</evidence>
<dbReference type="CDD" id="cd04301">
    <property type="entry name" value="NAT_SF"/>
    <property type="match status" value="1"/>
</dbReference>
<feature type="domain" description="N-acetyltransferase" evidence="3">
    <location>
        <begin position="151"/>
        <end position="315"/>
    </location>
</feature>
<sequence>MKLEILKKERIEDFKNYCKKYRQDVDDSFLCDEDLNVFELNYENPTYIITNENDEIVAAASLLIDDYHKKGRKGRFRILHSEINRAEYYELLMEGILKHTAGLERVIIFIPTHNQRLQDDIKALNFQADRYSFVLVRDELDVPSYDIPEDYSIRTFKQGRDEATWCKIRNIAFSNLKGSETPITPDMVNKMVSNHSYIEGGLAILYHKDMPVGVVRGEADIYMDAPIMNIGPLAIVPEYQGKGLGRILLRYIINFARDKEYGKTMLCVNAENETAKRLYIQEGFKQVEAVVCYQYDLYNNTSNAKGFHGIDIRTL</sequence>
<name>A8MKF8_ALKOO</name>